<evidence type="ECO:0008006" key="3">
    <source>
        <dbReference type="Google" id="ProtNLM"/>
    </source>
</evidence>
<dbReference type="Proteomes" id="UP001055101">
    <property type="component" value="Unassembled WGS sequence"/>
</dbReference>
<sequence length="36" mass="3634">MANAVETIGVGDTFVGVFTVILTEGTAFTGRFGLAA</sequence>
<evidence type="ECO:0000313" key="1">
    <source>
        <dbReference type="EMBL" id="GJE54913.1"/>
    </source>
</evidence>
<reference evidence="1" key="1">
    <citation type="journal article" date="2021" name="Front. Microbiol.">
        <title>Comprehensive Comparative Genomics and Phenotyping of Methylobacterium Species.</title>
        <authorList>
            <person name="Alessa O."/>
            <person name="Ogura Y."/>
            <person name="Fujitani Y."/>
            <person name="Takami H."/>
            <person name="Hayashi T."/>
            <person name="Sahin N."/>
            <person name="Tani A."/>
        </authorList>
    </citation>
    <scope>NUCLEOTIDE SEQUENCE</scope>
    <source>
        <strain evidence="1">DSM 23674</strain>
    </source>
</reference>
<organism evidence="1 2">
    <name type="scientific">Methylobacterium thuringiense</name>
    <dbReference type="NCBI Taxonomy" id="1003091"/>
    <lineage>
        <taxon>Bacteria</taxon>
        <taxon>Pseudomonadati</taxon>
        <taxon>Pseudomonadota</taxon>
        <taxon>Alphaproteobacteria</taxon>
        <taxon>Hyphomicrobiales</taxon>
        <taxon>Methylobacteriaceae</taxon>
        <taxon>Methylobacterium</taxon>
    </lineage>
</organism>
<reference evidence="1" key="2">
    <citation type="submission" date="2021-08" db="EMBL/GenBank/DDBJ databases">
        <authorList>
            <person name="Tani A."/>
            <person name="Ola A."/>
            <person name="Ogura Y."/>
            <person name="Katsura K."/>
            <person name="Hayashi T."/>
        </authorList>
    </citation>
    <scope>NUCLEOTIDE SEQUENCE</scope>
    <source>
        <strain evidence="1">DSM 23674</strain>
    </source>
</reference>
<protein>
    <recommendedName>
        <fullName evidence="3">Ribokinase</fullName>
    </recommendedName>
</protein>
<dbReference type="EMBL" id="BPRA01000006">
    <property type="protein sequence ID" value="GJE54913.1"/>
    <property type="molecule type" value="Genomic_DNA"/>
</dbReference>
<proteinExistence type="predicted"/>
<keyword evidence="2" id="KW-1185">Reference proteome</keyword>
<comment type="caution">
    <text evidence="1">The sequence shown here is derived from an EMBL/GenBank/DDBJ whole genome shotgun (WGS) entry which is preliminary data.</text>
</comment>
<accession>A0ABQ4TI59</accession>
<name>A0ABQ4TI59_9HYPH</name>
<evidence type="ECO:0000313" key="2">
    <source>
        <dbReference type="Proteomes" id="UP001055101"/>
    </source>
</evidence>
<gene>
    <name evidence="1" type="ORF">EKPJFOCH_1399</name>
</gene>